<dbReference type="EMBL" id="KV784360">
    <property type="protein sequence ID" value="OEU14338.1"/>
    <property type="molecule type" value="Genomic_DNA"/>
</dbReference>
<organism evidence="2 3">
    <name type="scientific">Fragilariopsis cylindrus CCMP1102</name>
    <dbReference type="NCBI Taxonomy" id="635003"/>
    <lineage>
        <taxon>Eukaryota</taxon>
        <taxon>Sar</taxon>
        <taxon>Stramenopiles</taxon>
        <taxon>Ochrophyta</taxon>
        <taxon>Bacillariophyta</taxon>
        <taxon>Bacillariophyceae</taxon>
        <taxon>Bacillariophycidae</taxon>
        <taxon>Bacillariales</taxon>
        <taxon>Bacillariaceae</taxon>
        <taxon>Fragilariopsis</taxon>
    </lineage>
</organism>
<dbReference type="KEGG" id="fcy:FRACYDRAFT_240874"/>
<gene>
    <name evidence="2" type="ORF">FRACYDRAFT_240874</name>
</gene>
<sequence>MMMEKSDDEQTDGTITDDSDSDNGDRMMKTKTKNSSRGTWLYGFGGGGGGGEGQEDEQEEEKPQLQHDEANLKVPTLFNTKNNSKYAKDLQEYMYKHSTCGDYIVDNVIFVGACYISGDFIEGCLCSTDQILGICQITDFIETSSGIILYDDDDMHDKDCLIEILVDENDDPIKAKLIQVEMKGTSSWLNRTKKPVLPSILKKKKNPKIHTIIPTEEEEQGQEEKSSLAAAPVTATATTTTTTTGREQQQQQQHLARVLKDDAVVVVVLEKEVMPTTTTTAAKRSNKKSVVVVVEKEEEDPSNISDYNNNNDNRNRNRNRNRNNSVVTMIPVQRSLRLENKDSSKVIADNDTDATDATKKKWTKNNKISLSLSSLKKKTKKLNKWMEHFTSSL</sequence>
<accession>A0A1E7F825</accession>
<feature type="compositionally biased region" description="Gly residues" evidence="1">
    <location>
        <begin position="43"/>
        <end position="52"/>
    </location>
</feature>
<feature type="compositionally biased region" description="Low complexity" evidence="1">
    <location>
        <begin position="229"/>
        <end position="253"/>
    </location>
</feature>
<evidence type="ECO:0000313" key="3">
    <source>
        <dbReference type="Proteomes" id="UP000095751"/>
    </source>
</evidence>
<protein>
    <submittedName>
        <fullName evidence="2">Uncharacterized protein</fullName>
    </submittedName>
</protein>
<name>A0A1E7F825_9STRA</name>
<dbReference type="AlphaFoldDB" id="A0A1E7F825"/>
<feature type="compositionally biased region" description="Acidic residues" evidence="1">
    <location>
        <begin position="1"/>
        <end position="22"/>
    </location>
</feature>
<proteinExistence type="predicted"/>
<dbReference type="Proteomes" id="UP000095751">
    <property type="component" value="Unassembled WGS sequence"/>
</dbReference>
<evidence type="ECO:0000256" key="1">
    <source>
        <dbReference type="SAM" id="MobiDB-lite"/>
    </source>
</evidence>
<reference evidence="2 3" key="1">
    <citation type="submission" date="2016-09" db="EMBL/GenBank/DDBJ databases">
        <title>Extensive genetic diversity and differential bi-allelic expression allows diatom success in the polar Southern Ocean.</title>
        <authorList>
            <consortium name="DOE Joint Genome Institute"/>
            <person name="Mock T."/>
            <person name="Otillar R.P."/>
            <person name="Strauss J."/>
            <person name="Dupont C."/>
            <person name="Frickenhaus S."/>
            <person name="Maumus F."/>
            <person name="Mcmullan M."/>
            <person name="Sanges R."/>
            <person name="Schmutz J."/>
            <person name="Toseland A."/>
            <person name="Valas R."/>
            <person name="Veluchamy A."/>
            <person name="Ward B.J."/>
            <person name="Allen A."/>
            <person name="Barry K."/>
            <person name="Falciatore A."/>
            <person name="Ferrante M."/>
            <person name="Fortunato A.E."/>
            <person name="Gloeckner G."/>
            <person name="Gruber A."/>
            <person name="Hipkin R."/>
            <person name="Janech M."/>
            <person name="Kroth P."/>
            <person name="Leese F."/>
            <person name="Lindquist E."/>
            <person name="Lyon B.R."/>
            <person name="Martin J."/>
            <person name="Mayer C."/>
            <person name="Parker M."/>
            <person name="Quesneville H."/>
            <person name="Raymond J."/>
            <person name="Uhlig C."/>
            <person name="Valentin K.U."/>
            <person name="Worden A.Z."/>
            <person name="Armbrust E.V."/>
            <person name="Bowler C."/>
            <person name="Green B."/>
            <person name="Moulton V."/>
            <person name="Van Oosterhout C."/>
            <person name="Grigoriev I."/>
        </authorList>
    </citation>
    <scope>NUCLEOTIDE SEQUENCE [LARGE SCALE GENOMIC DNA]</scope>
    <source>
        <strain evidence="2 3">CCMP1102</strain>
    </source>
</reference>
<evidence type="ECO:0000313" key="2">
    <source>
        <dbReference type="EMBL" id="OEU14338.1"/>
    </source>
</evidence>
<feature type="region of interest" description="Disordered" evidence="1">
    <location>
        <begin position="215"/>
        <end position="253"/>
    </location>
</feature>
<keyword evidence="3" id="KW-1185">Reference proteome</keyword>
<feature type="region of interest" description="Disordered" evidence="1">
    <location>
        <begin position="1"/>
        <end position="70"/>
    </location>
</feature>
<feature type="compositionally biased region" description="Basic and acidic residues" evidence="1">
    <location>
        <begin position="61"/>
        <end position="70"/>
    </location>
</feature>
<feature type="region of interest" description="Disordered" evidence="1">
    <location>
        <begin position="294"/>
        <end position="323"/>
    </location>
</feature>
<dbReference type="InParanoid" id="A0A1E7F825"/>